<keyword evidence="2" id="KW-0472">Membrane</keyword>
<gene>
    <name evidence="3" type="ORF">HMPREF9336_02436</name>
</gene>
<evidence type="ECO:0000313" key="4">
    <source>
        <dbReference type="Proteomes" id="UP000004816"/>
    </source>
</evidence>
<evidence type="ECO:0000313" key="3">
    <source>
        <dbReference type="EMBL" id="EFV12714.1"/>
    </source>
</evidence>
<feature type="region of interest" description="Disordered" evidence="1">
    <location>
        <begin position="68"/>
        <end position="101"/>
    </location>
</feature>
<evidence type="ECO:0000256" key="1">
    <source>
        <dbReference type="SAM" id="MobiDB-lite"/>
    </source>
</evidence>
<name>E5XSG4_SEGRC</name>
<organism evidence="3 4">
    <name type="scientific">Segniliparus rugosus (strain ATCC BAA-974 / DSM 45345 / CCUG 50838 / CIP 108380 / JCM 13579 / CDC 945)</name>
    <dbReference type="NCBI Taxonomy" id="679197"/>
    <lineage>
        <taxon>Bacteria</taxon>
        <taxon>Bacillati</taxon>
        <taxon>Actinomycetota</taxon>
        <taxon>Actinomycetes</taxon>
        <taxon>Mycobacteriales</taxon>
        <taxon>Segniliparaceae</taxon>
        <taxon>Segniliparus</taxon>
    </lineage>
</organism>
<feature type="transmembrane region" description="Helical" evidence="2">
    <location>
        <begin position="44"/>
        <end position="65"/>
    </location>
</feature>
<dbReference type="Proteomes" id="UP000004816">
    <property type="component" value="Unassembled WGS sequence"/>
</dbReference>
<evidence type="ECO:0000256" key="2">
    <source>
        <dbReference type="SAM" id="Phobius"/>
    </source>
</evidence>
<keyword evidence="2" id="KW-1133">Transmembrane helix</keyword>
<sequence>MNIHVVNIKLHPLSYNVRVTIYHLWQAGSALIIAYGIAIPHAKLWEQLIIVLLGLGYGSAAHVALRHTNPAPGADPGLPAPGPVVDEAPAELEAGRPADLPPSALQALERAVREAQQ</sequence>
<dbReference type="RefSeq" id="WP_007470751.1">
    <property type="nucleotide sequence ID" value="NZ_KI391953.1"/>
</dbReference>
<keyword evidence="2" id="KW-0812">Transmembrane</keyword>
<dbReference type="STRING" id="679197.HMPREF9336_02436"/>
<accession>E5XSG4</accession>
<comment type="caution">
    <text evidence="3">The sequence shown here is derived from an EMBL/GenBank/DDBJ whole genome shotgun (WGS) entry which is preliminary data.</text>
</comment>
<reference evidence="3 4" key="1">
    <citation type="journal article" date="2011" name="Stand. Genomic Sci.">
        <title>High quality draft genome sequence of Segniliparus rugosus CDC 945(T)= (ATCC BAA-974(T)).</title>
        <authorList>
            <person name="Earl A.M."/>
            <person name="Desjardins C.A."/>
            <person name="Fitzgerald M.G."/>
            <person name="Arachchi H.M."/>
            <person name="Zeng Q."/>
            <person name="Mehta T."/>
            <person name="Griggs A."/>
            <person name="Birren B.W."/>
            <person name="Toney N.C."/>
            <person name="Carr J."/>
            <person name="Posey J."/>
            <person name="Butler W.R."/>
        </authorList>
    </citation>
    <scope>NUCLEOTIDE SEQUENCE [LARGE SCALE GENOMIC DNA]</scope>
    <source>
        <strain evidence="4">ATCC BAA-974 / DSM 45345 / CCUG 50838 / CIP 108380 / JCM 13579 / CDC 945</strain>
    </source>
</reference>
<protein>
    <submittedName>
        <fullName evidence="3">Uncharacterized protein</fullName>
    </submittedName>
</protein>
<keyword evidence="4" id="KW-1185">Reference proteome</keyword>
<dbReference type="AlphaFoldDB" id="E5XSG4"/>
<dbReference type="HOGENOM" id="CLU_2083225_0_0_11"/>
<dbReference type="EMBL" id="ACZI02000002">
    <property type="protein sequence ID" value="EFV12714.1"/>
    <property type="molecule type" value="Genomic_DNA"/>
</dbReference>
<feature type="transmembrane region" description="Helical" evidence="2">
    <location>
        <begin position="21"/>
        <end position="38"/>
    </location>
</feature>
<proteinExistence type="predicted"/>